<feature type="compositionally biased region" description="Basic and acidic residues" evidence="5">
    <location>
        <begin position="1301"/>
        <end position="1310"/>
    </location>
</feature>
<name>A0A196SC51_BLAHN</name>
<feature type="compositionally biased region" description="Basic and acidic residues" evidence="5">
    <location>
        <begin position="973"/>
        <end position="995"/>
    </location>
</feature>
<protein>
    <recommendedName>
        <fullName evidence="2">DIS3-like exonuclease 1</fullName>
    </recommendedName>
</protein>
<feature type="domain" description="RNB" evidence="6">
    <location>
        <begin position="905"/>
        <end position="1218"/>
    </location>
</feature>
<comment type="caution">
    <text evidence="7">The sequence shown here is derived from an EMBL/GenBank/DDBJ whole genome shotgun (WGS) entry which is preliminary data.</text>
</comment>
<dbReference type="OrthoDB" id="372421at2759"/>
<dbReference type="InterPro" id="IPR050180">
    <property type="entry name" value="RNR_Ribonuclease"/>
</dbReference>
<feature type="region of interest" description="Disordered" evidence="5">
    <location>
        <begin position="927"/>
        <end position="1023"/>
    </location>
</feature>
<keyword evidence="8" id="KW-1185">Reference proteome</keyword>
<reference evidence="7 8" key="1">
    <citation type="submission" date="2016-05" db="EMBL/GenBank/DDBJ databases">
        <title>Nuclear genome of Blastocystis sp. subtype 1 NandII.</title>
        <authorList>
            <person name="Gentekaki E."/>
            <person name="Curtis B."/>
            <person name="Stairs C."/>
            <person name="Eme L."/>
            <person name="Herman E."/>
            <person name="Klimes V."/>
            <person name="Arias M.C."/>
            <person name="Elias M."/>
            <person name="Hilliou F."/>
            <person name="Klute M."/>
            <person name="Malik S.-B."/>
            <person name="Pightling A."/>
            <person name="Rachubinski R."/>
            <person name="Salas D."/>
            <person name="Schlacht A."/>
            <person name="Suga H."/>
            <person name="Archibald J."/>
            <person name="Ball S.G."/>
            <person name="Clark G."/>
            <person name="Dacks J."/>
            <person name="Van Der Giezen M."/>
            <person name="Tsaousis A."/>
            <person name="Roger A."/>
        </authorList>
    </citation>
    <scope>NUCLEOTIDE SEQUENCE [LARGE SCALE GENOMIC DNA]</scope>
    <source>
        <strain evidence="8">ATCC 50177 / NandII</strain>
    </source>
</reference>
<evidence type="ECO:0000256" key="5">
    <source>
        <dbReference type="SAM" id="MobiDB-lite"/>
    </source>
</evidence>
<keyword evidence="3" id="KW-0460">Magnesium</keyword>
<feature type="compositionally biased region" description="Basic and acidic residues" evidence="5">
    <location>
        <begin position="947"/>
        <end position="956"/>
    </location>
</feature>
<dbReference type="SUPFAM" id="SSF50249">
    <property type="entry name" value="Nucleic acid-binding proteins"/>
    <property type="match status" value="3"/>
</dbReference>
<feature type="compositionally biased region" description="Acidic residues" evidence="5">
    <location>
        <begin position="1281"/>
        <end position="1296"/>
    </location>
</feature>
<gene>
    <name evidence="7" type="ORF">AV274_4395</name>
</gene>
<dbReference type="PROSITE" id="PS01175">
    <property type="entry name" value="RIBONUCLEASE_II"/>
    <property type="match status" value="2"/>
</dbReference>
<proteinExistence type="predicted"/>
<evidence type="ECO:0000256" key="4">
    <source>
        <dbReference type="SAM" id="Coils"/>
    </source>
</evidence>
<evidence type="ECO:0000256" key="2">
    <source>
        <dbReference type="ARBA" id="ARBA00016366"/>
    </source>
</evidence>
<dbReference type="SMART" id="SM00955">
    <property type="entry name" value="RNB"/>
    <property type="match status" value="2"/>
</dbReference>
<dbReference type="Pfam" id="PF17849">
    <property type="entry name" value="OB_Dis3"/>
    <property type="match status" value="1"/>
</dbReference>
<dbReference type="InterPro" id="IPR022966">
    <property type="entry name" value="RNase_II/R_CS"/>
</dbReference>
<dbReference type="PANTHER" id="PTHR23355:SF30">
    <property type="entry name" value="DIS3-LIKE EXONUCLEASE 1"/>
    <property type="match status" value="1"/>
</dbReference>
<dbReference type="Proteomes" id="UP000078348">
    <property type="component" value="Unassembled WGS sequence"/>
</dbReference>
<evidence type="ECO:0000256" key="1">
    <source>
        <dbReference type="ARBA" id="ARBA00001946"/>
    </source>
</evidence>
<feature type="region of interest" description="Disordered" evidence="5">
    <location>
        <begin position="1281"/>
        <end position="1375"/>
    </location>
</feature>
<feature type="compositionally biased region" description="Acidic residues" evidence="5">
    <location>
        <begin position="927"/>
        <end position="942"/>
    </location>
</feature>
<dbReference type="GO" id="GO:0003723">
    <property type="term" value="F:RNA binding"/>
    <property type="evidence" value="ECO:0007669"/>
    <property type="project" value="InterPro"/>
</dbReference>
<evidence type="ECO:0000313" key="8">
    <source>
        <dbReference type="Proteomes" id="UP000078348"/>
    </source>
</evidence>
<dbReference type="Gene3D" id="2.40.50.700">
    <property type="match status" value="1"/>
</dbReference>
<organism evidence="7 8">
    <name type="scientific">Blastocystis sp. subtype 1 (strain ATCC 50177 / NandII)</name>
    <dbReference type="NCBI Taxonomy" id="478820"/>
    <lineage>
        <taxon>Eukaryota</taxon>
        <taxon>Sar</taxon>
        <taxon>Stramenopiles</taxon>
        <taxon>Bigyra</taxon>
        <taxon>Opalozoa</taxon>
        <taxon>Opalinata</taxon>
        <taxon>Blastocystidae</taxon>
        <taxon>Blastocystis</taxon>
    </lineage>
</organism>
<dbReference type="EMBL" id="LXWW01000312">
    <property type="protein sequence ID" value="OAO13901.1"/>
    <property type="molecule type" value="Genomic_DNA"/>
</dbReference>
<dbReference type="PANTHER" id="PTHR23355">
    <property type="entry name" value="RIBONUCLEASE"/>
    <property type="match status" value="1"/>
</dbReference>
<dbReference type="GO" id="GO:0000175">
    <property type="term" value="F:3'-5'-RNA exonuclease activity"/>
    <property type="evidence" value="ECO:0007669"/>
    <property type="project" value="TreeGrafter"/>
</dbReference>
<comment type="cofactor">
    <cofactor evidence="1">
        <name>Mg(2+)</name>
        <dbReference type="ChEBI" id="CHEBI:18420"/>
    </cofactor>
</comment>
<feature type="compositionally biased region" description="Basic and acidic residues" evidence="5">
    <location>
        <begin position="1357"/>
        <end position="1375"/>
    </location>
</feature>
<dbReference type="STRING" id="478820.A0A196SC51"/>
<dbReference type="InterPro" id="IPR041505">
    <property type="entry name" value="Dis3_CSD2"/>
</dbReference>
<feature type="compositionally biased region" description="Acidic residues" evidence="5">
    <location>
        <begin position="1311"/>
        <end position="1326"/>
    </location>
</feature>
<evidence type="ECO:0000256" key="3">
    <source>
        <dbReference type="ARBA" id="ARBA00022842"/>
    </source>
</evidence>
<evidence type="ECO:0000313" key="7">
    <source>
        <dbReference type="EMBL" id="OAO13901.1"/>
    </source>
</evidence>
<dbReference type="InterPro" id="IPR001900">
    <property type="entry name" value="RNase_II/R"/>
</dbReference>
<dbReference type="Gene3D" id="3.40.50.1010">
    <property type="entry name" value="5'-nuclease"/>
    <property type="match status" value="1"/>
</dbReference>
<feature type="compositionally biased region" description="Acidic residues" evidence="5">
    <location>
        <begin position="957"/>
        <end position="972"/>
    </location>
</feature>
<sequence length="1680" mass="191783">MHCGGCDYVNTTLFLTKGVEGGVKVNSHYLREDVSCGIRGCPKCSGTAPLMLEVPEKETIYVISDEVLLDYSDVIIRYPERFHNIVVFESSLIALNRQRRRACRRVMEALKSGLYNCALFANNCFKETFCARNSGESPEDMYNRKFSVSANWYMGHVASAMKTVFQQKQVMMAVLFSNSVPNLLSGCSASLKDLCVNDEMRNAYDLATAQKEKHEEVQEERAEVNQNLVLTGKLSVSTDRVHALVSVNVEELKPILSKYFMGTIIGSLGGTDSYITLDSLFHFGERSTYPISISGTHNIRPGIDGDTVSMELLPFHEWEDQEDDCLVLSDEEEMDDADEIGTNLGRSLSVHRSQRGHFDKRVSGRVVSVEEPGKRVFACSVGYGKELEDSGTHLVLMMPLNKRIPCCAVYSSFPKNLIGRKYLVRVTDWPADNHYPNGLIVQSLGEENNYLTDSLAILYEMESHVTPIPQRMLKSIAHVDAAVLEDENSVYSPCAEDMKGRLDLRESHNVVSIDPPGCVDIDDACSLRELSDCYEVGIHIADVSYYIPFNSPLDRFARDRSTSVYLVDRRIDMIPPVLSTNICSLRCGFDRLACSVFICFDKKTFDVVKPPSFARTVIRSRHSLAYPQAQALAENKPVPVIENPYKNPNSPYEYTGSAVCEKDVEWLRHDVTILMKIGRDLRRRRRNNGAVELQTHELQFTDYQSDDIGVGEYEHMEIHETIEELMVVANSVVAQRIVETFPACALLRKHDNPPEEKLKKLKALCGYLGITVDLSSNKMFAKSIERIKECCDEAEKELLMTLFRNSMSEALYICSGEFLGNVTNKTNPFSHYGLGIDYYTHFTSPIRRYADIVVHRQLLRCLELGEKQEEKVEEEKGYDLYGVRSKGVSLLEGGVNARVTSEDVKKELLEKDGVSVKEEVDDDFFNDLIGDEEKPEEVDDEFNGLVGEKEEEKPAEEVDDDFFNELIEEDKPEEEKPMEEQKKEEKPAEEQKEDKPEEEEKPTEEKKQKEEDEKEEAVFTKHEMTLVAKHLGRDLRRRRRNNGAVELQTHELQFTDYQSDDIGVGEYEHMEIHETIEELMVVANSVVAQRIVETFPACALLRKHDNPPEEKLKKLKALCGYLGITVDLSSNKMFAKSIERIKECCDEAEKELLMTLFRNSMSEALYICSGEFLGNVTNKTNPFSHYGLGIDYYTHFTSPIRRYADIVVHRQLLRCLELGEKQEEKVEEEKGYDLYGVRSKGVSLLEGGVNARVTSEDVKKELLEKDGVSVKEEVDDDFFNDLIGDEEKPEEVDDEFNGLVGEKEEEKPAEEVDDDFFNELIEEDKPEEEKPMEEQKKEEKPAEEQKEDKPEEEEKPTEEKKQKEEDEKEEAVFTKHEMTLVAKHLNEQNRKAKKVSRMSDALFISYFIHFNQPQIRTAVITQIHSNGVTVNIPFFDMKLPIIMIGEDGWPLAWFQQFVGSDRIRLDFVTSDESLIMDADTNAVQETKVKMIIQTESGVTLKEMKLYEEVLVSLTAKVVNENTNTMKVEGVLVNEGKVSDAYESIEDVLKKREAMQVEEKKDEYVALKEKTELGGNMKAMMDDAVKEVMRKKGNDGCTEKTEGTRFQFGGFVTPKSSLTQKWMSEYKSFYDEETAQKTGRQRSDVSAMEMKKMEYDALDRQRRLKAEKYNERKKAALKKQQ</sequence>
<feature type="compositionally biased region" description="Basic and acidic residues" evidence="5">
    <location>
        <begin position="1003"/>
        <end position="1023"/>
    </location>
</feature>
<dbReference type="GO" id="GO:0006402">
    <property type="term" value="P:mRNA catabolic process"/>
    <property type="evidence" value="ECO:0007669"/>
    <property type="project" value="TreeGrafter"/>
</dbReference>
<feature type="domain" description="RNB" evidence="6">
    <location>
        <begin position="501"/>
        <end position="864"/>
    </location>
</feature>
<keyword evidence="4" id="KW-0175">Coiled coil</keyword>
<feature type="coiled-coil region" evidence="4">
    <location>
        <begin position="197"/>
        <end position="227"/>
    </location>
</feature>
<dbReference type="Pfam" id="PF00773">
    <property type="entry name" value="RNB"/>
    <property type="match status" value="2"/>
</dbReference>
<evidence type="ECO:0000259" key="6">
    <source>
        <dbReference type="SMART" id="SM00955"/>
    </source>
</evidence>
<accession>A0A196SC51</accession>
<feature type="compositionally biased region" description="Basic and acidic residues" evidence="5">
    <location>
        <begin position="1327"/>
        <end position="1349"/>
    </location>
</feature>
<dbReference type="InterPro" id="IPR012340">
    <property type="entry name" value="NA-bd_OB-fold"/>
</dbReference>